<dbReference type="Proteomes" id="UP000314294">
    <property type="component" value="Unassembled WGS sequence"/>
</dbReference>
<dbReference type="InterPro" id="IPR013083">
    <property type="entry name" value="Znf_RING/FYVE/PHD"/>
</dbReference>
<evidence type="ECO:0000256" key="2">
    <source>
        <dbReference type="ARBA" id="ARBA00022771"/>
    </source>
</evidence>
<proteinExistence type="predicted"/>
<dbReference type="SUPFAM" id="SSF57850">
    <property type="entry name" value="RING/U-box"/>
    <property type="match status" value="1"/>
</dbReference>
<accession>A0A4Z2I905</accession>
<gene>
    <name evidence="5" type="primary">TRIM65_0</name>
    <name evidence="5" type="ORF">EYF80_015106</name>
</gene>
<evidence type="ECO:0000313" key="5">
    <source>
        <dbReference type="EMBL" id="TNN74559.1"/>
    </source>
</evidence>
<keyword evidence="6" id="KW-1185">Reference proteome</keyword>
<sequence>MAAASNLLSEDQFLCSVCLYVFTDPVTTPCGHNFCKKWVYQWEGLIRGPQVALTVAVRHAKSRCRAEGNRPSVPYK</sequence>
<name>A0A4Z2I905_9TELE</name>
<feature type="domain" description="Zinc finger RING-type eukaryotic" evidence="4">
    <location>
        <begin position="15"/>
        <end position="39"/>
    </location>
</feature>
<dbReference type="EMBL" id="SRLO01000112">
    <property type="protein sequence ID" value="TNN74559.1"/>
    <property type="molecule type" value="Genomic_DNA"/>
</dbReference>
<keyword evidence="2" id="KW-0863">Zinc-finger</keyword>
<dbReference type="OrthoDB" id="8940621at2759"/>
<dbReference type="Pfam" id="PF13445">
    <property type="entry name" value="zf-RING_UBOX"/>
    <property type="match status" value="1"/>
</dbReference>
<comment type="caution">
    <text evidence="5">The sequence shown here is derived from an EMBL/GenBank/DDBJ whole genome shotgun (WGS) entry which is preliminary data.</text>
</comment>
<evidence type="ECO:0000256" key="3">
    <source>
        <dbReference type="ARBA" id="ARBA00022833"/>
    </source>
</evidence>
<evidence type="ECO:0000313" key="6">
    <source>
        <dbReference type="Proteomes" id="UP000314294"/>
    </source>
</evidence>
<reference evidence="5 6" key="1">
    <citation type="submission" date="2019-03" db="EMBL/GenBank/DDBJ databases">
        <title>First draft genome of Liparis tanakae, snailfish: a comprehensive survey of snailfish specific genes.</title>
        <authorList>
            <person name="Kim W."/>
            <person name="Song I."/>
            <person name="Jeong J.-H."/>
            <person name="Kim D."/>
            <person name="Kim S."/>
            <person name="Ryu S."/>
            <person name="Song J.Y."/>
            <person name="Lee S.K."/>
        </authorList>
    </citation>
    <scope>NUCLEOTIDE SEQUENCE [LARGE SCALE GENOMIC DNA]</scope>
    <source>
        <tissue evidence="5">Muscle</tissue>
    </source>
</reference>
<dbReference type="Gene3D" id="3.30.40.10">
    <property type="entry name" value="Zinc/RING finger domain, C3HC4 (zinc finger)"/>
    <property type="match status" value="1"/>
</dbReference>
<protein>
    <submittedName>
        <fullName evidence="5">Tripartite motif-containing protein 65</fullName>
    </submittedName>
</protein>
<dbReference type="GO" id="GO:0008270">
    <property type="term" value="F:zinc ion binding"/>
    <property type="evidence" value="ECO:0007669"/>
    <property type="project" value="UniProtKB-KW"/>
</dbReference>
<evidence type="ECO:0000259" key="4">
    <source>
        <dbReference type="Pfam" id="PF13445"/>
    </source>
</evidence>
<dbReference type="InterPro" id="IPR027370">
    <property type="entry name" value="Znf-RING_euk"/>
</dbReference>
<keyword evidence="3" id="KW-0862">Zinc</keyword>
<evidence type="ECO:0000256" key="1">
    <source>
        <dbReference type="ARBA" id="ARBA00022723"/>
    </source>
</evidence>
<dbReference type="AlphaFoldDB" id="A0A4Z2I905"/>
<keyword evidence="1" id="KW-0479">Metal-binding</keyword>
<organism evidence="5 6">
    <name type="scientific">Liparis tanakae</name>
    <name type="common">Tanaka's snailfish</name>
    <dbReference type="NCBI Taxonomy" id="230148"/>
    <lineage>
        <taxon>Eukaryota</taxon>
        <taxon>Metazoa</taxon>
        <taxon>Chordata</taxon>
        <taxon>Craniata</taxon>
        <taxon>Vertebrata</taxon>
        <taxon>Euteleostomi</taxon>
        <taxon>Actinopterygii</taxon>
        <taxon>Neopterygii</taxon>
        <taxon>Teleostei</taxon>
        <taxon>Neoteleostei</taxon>
        <taxon>Acanthomorphata</taxon>
        <taxon>Eupercaria</taxon>
        <taxon>Perciformes</taxon>
        <taxon>Cottioidei</taxon>
        <taxon>Cottales</taxon>
        <taxon>Liparidae</taxon>
        <taxon>Liparis</taxon>
    </lineage>
</organism>